<dbReference type="AlphaFoldDB" id="A0A1E3Q366"/>
<evidence type="ECO:0000313" key="10">
    <source>
        <dbReference type="Proteomes" id="UP000094385"/>
    </source>
</evidence>
<reference evidence="9 10" key="1">
    <citation type="journal article" date="2016" name="Proc. Natl. Acad. Sci. U.S.A.">
        <title>Comparative genomics of biotechnologically important yeasts.</title>
        <authorList>
            <person name="Riley R."/>
            <person name="Haridas S."/>
            <person name="Wolfe K.H."/>
            <person name="Lopes M.R."/>
            <person name="Hittinger C.T."/>
            <person name="Goeker M."/>
            <person name="Salamov A.A."/>
            <person name="Wisecaver J.H."/>
            <person name="Long T.M."/>
            <person name="Calvey C.H."/>
            <person name="Aerts A.L."/>
            <person name="Barry K.W."/>
            <person name="Choi C."/>
            <person name="Clum A."/>
            <person name="Coughlan A.Y."/>
            <person name="Deshpande S."/>
            <person name="Douglass A.P."/>
            <person name="Hanson S.J."/>
            <person name="Klenk H.-P."/>
            <person name="LaButti K.M."/>
            <person name="Lapidus A."/>
            <person name="Lindquist E.A."/>
            <person name="Lipzen A.M."/>
            <person name="Meier-Kolthoff J.P."/>
            <person name="Ohm R.A."/>
            <person name="Otillar R.P."/>
            <person name="Pangilinan J.L."/>
            <person name="Peng Y."/>
            <person name="Rokas A."/>
            <person name="Rosa C.A."/>
            <person name="Scheuner C."/>
            <person name="Sibirny A.A."/>
            <person name="Slot J.C."/>
            <person name="Stielow J.B."/>
            <person name="Sun H."/>
            <person name="Kurtzman C.P."/>
            <person name="Blackwell M."/>
            <person name="Grigoriev I.V."/>
            <person name="Jeffries T.W."/>
        </authorList>
    </citation>
    <scope>NUCLEOTIDE SEQUENCE [LARGE SCALE GENOMIC DNA]</scope>
    <source>
        <strain evidence="9 10">NRRL Y-11557</strain>
    </source>
</reference>
<dbReference type="STRING" id="675824.A0A1E3Q366"/>
<keyword evidence="4" id="KW-0813">Transport</keyword>
<dbReference type="EMBL" id="KV454296">
    <property type="protein sequence ID" value="ODQ71934.1"/>
    <property type="molecule type" value="Genomic_DNA"/>
</dbReference>
<sequence>MADPLLDMLMPHLPKNVAAGLTTSSHAVLLSDYLQHIRGLPVSSISSETIQLSASLQAVDRSLTNLAINSRPHLLSTSATLEAFTESFNSLTLKVPSLSQIIPELESNVSQFRPVNDRQASATLLSNVDKVLDILELPSLVLTCVRNGYYAEALDLVGHVRRLAIRYKNVTVIEMIQAEVDDALLEMTTILLRLLRENVQLPTAIKVISYLRRLQPFQASPNPTLELQHIYLLSRMIHLKSQLQSLDPLKSIPEKYLKRYIEFFREFVFAAIIGFRSIFPKENDKESLKVGSSALSTQLAGSKDGSGTSVVDAGEQLLSSFIYHTTMDLKKTVKDMLPMIPDKSSYASLYLQVIYSSQSLARVGGEFWSVMADATDRKEFAAANETNPWVAALEKQRDLAKKLKSY</sequence>
<dbReference type="GO" id="GO:0017119">
    <property type="term" value="C:Golgi transport complex"/>
    <property type="evidence" value="ECO:0007669"/>
    <property type="project" value="InterPro"/>
</dbReference>
<dbReference type="InterPro" id="IPR016159">
    <property type="entry name" value="Cullin_repeat-like_dom_sf"/>
</dbReference>
<dbReference type="Proteomes" id="UP000094385">
    <property type="component" value="Unassembled WGS sequence"/>
</dbReference>
<dbReference type="GO" id="GO:0000139">
    <property type="term" value="C:Golgi membrane"/>
    <property type="evidence" value="ECO:0007669"/>
    <property type="project" value="UniProtKB-SubCell"/>
</dbReference>
<evidence type="ECO:0000256" key="2">
    <source>
        <dbReference type="ARBA" id="ARBA00006419"/>
    </source>
</evidence>
<evidence type="ECO:0000256" key="7">
    <source>
        <dbReference type="ARBA" id="ARBA00023136"/>
    </source>
</evidence>
<evidence type="ECO:0000256" key="4">
    <source>
        <dbReference type="ARBA" id="ARBA00022448"/>
    </source>
</evidence>
<dbReference type="PANTHER" id="PTHR21311:SF0">
    <property type="entry name" value="CONSERVED OLIGOMERIC GOLGI COMPLEX SUBUNIT 8"/>
    <property type="match status" value="1"/>
</dbReference>
<dbReference type="SUPFAM" id="SSF74788">
    <property type="entry name" value="Cullin repeat-like"/>
    <property type="match status" value="1"/>
</dbReference>
<keyword evidence="5" id="KW-0653">Protein transport</keyword>
<dbReference type="GO" id="GO:0006891">
    <property type="term" value="P:intra-Golgi vesicle-mediated transport"/>
    <property type="evidence" value="ECO:0007669"/>
    <property type="project" value="TreeGrafter"/>
</dbReference>
<comment type="similarity">
    <text evidence="2">Belongs to the COG8 family.</text>
</comment>
<keyword evidence="10" id="KW-1185">Reference proteome</keyword>
<dbReference type="OrthoDB" id="1661054at2759"/>
<evidence type="ECO:0000313" key="9">
    <source>
        <dbReference type="EMBL" id="ODQ71934.1"/>
    </source>
</evidence>
<keyword evidence="6" id="KW-0333">Golgi apparatus</keyword>
<evidence type="ECO:0000256" key="6">
    <source>
        <dbReference type="ARBA" id="ARBA00023034"/>
    </source>
</evidence>
<accession>A0A1E3Q366</accession>
<dbReference type="GO" id="GO:0032258">
    <property type="term" value="P:cytoplasm to vacuole targeting by the Cvt pathway"/>
    <property type="evidence" value="ECO:0007669"/>
    <property type="project" value="TreeGrafter"/>
</dbReference>
<comment type="subcellular location">
    <subcellularLocation>
        <location evidence="1">Golgi apparatus membrane</location>
        <topology evidence="1">Peripheral membrane protein</topology>
    </subcellularLocation>
</comment>
<dbReference type="PANTHER" id="PTHR21311">
    <property type="entry name" value="CONSERVED OLIGOMERIC GOLGI COMPLEX COMPONENT 8"/>
    <property type="match status" value="1"/>
</dbReference>
<proteinExistence type="inferred from homology"/>
<evidence type="ECO:0000256" key="5">
    <source>
        <dbReference type="ARBA" id="ARBA00022927"/>
    </source>
</evidence>
<organism evidence="9 10">
    <name type="scientific">Lipomyces starkeyi NRRL Y-11557</name>
    <dbReference type="NCBI Taxonomy" id="675824"/>
    <lineage>
        <taxon>Eukaryota</taxon>
        <taxon>Fungi</taxon>
        <taxon>Dikarya</taxon>
        <taxon>Ascomycota</taxon>
        <taxon>Saccharomycotina</taxon>
        <taxon>Lipomycetes</taxon>
        <taxon>Lipomycetales</taxon>
        <taxon>Lipomycetaceae</taxon>
        <taxon>Lipomyces</taxon>
    </lineage>
</organism>
<gene>
    <name evidence="9" type="ORF">LIPSTDRAFT_72601</name>
</gene>
<protein>
    <recommendedName>
        <fullName evidence="3">Conserved oligomeric Golgi complex subunit 8</fullName>
    </recommendedName>
    <alternativeName>
        <fullName evidence="8">Component of oligomeric Golgi complex 8</fullName>
    </alternativeName>
</protein>
<evidence type="ECO:0000256" key="8">
    <source>
        <dbReference type="ARBA" id="ARBA00031347"/>
    </source>
</evidence>
<evidence type="ECO:0000256" key="1">
    <source>
        <dbReference type="ARBA" id="ARBA00004395"/>
    </source>
</evidence>
<evidence type="ECO:0000256" key="3">
    <source>
        <dbReference type="ARBA" id="ARBA00020983"/>
    </source>
</evidence>
<dbReference type="InterPro" id="IPR007255">
    <property type="entry name" value="COG8"/>
</dbReference>
<keyword evidence="7" id="KW-0472">Membrane</keyword>
<name>A0A1E3Q366_LIPST</name>
<dbReference type="Pfam" id="PF04124">
    <property type="entry name" value="Dor1"/>
    <property type="match status" value="1"/>
</dbReference>